<dbReference type="PANTHER" id="PTHR46663">
    <property type="entry name" value="DIGUANYLATE CYCLASE DGCT-RELATED"/>
    <property type="match status" value="1"/>
</dbReference>
<dbReference type="Proteomes" id="UP000007843">
    <property type="component" value="Chromosome"/>
</dbReference>
<name>A0A0H3HE27_KLEM8</name>
<dbReference type="SUPFAM" id="SSF55874">
    <property type="entry name" value="ATPase domain of HSP90 chaperone/DNA topoisomerase II/histidine kinase"/>
    <property type="match status" value="1"/>
</dbReference>
<dbReference type="PANTHER" id="PTHR46663:SF3">
    <property type="entry name" value="SLL0267 PROTEIN"/>
    <property type="match status" value="1"/>
</dbReference>
<dbReference type="GO" id="GO:0007165">
    <property type="term" value="P:signal transduction"/>
    <property type="evidence" value="ECO:0007669"/>
    <property type="project" value="InterPro"/>
</dbReference>
<evidence type="ECO:0000259" key="1">
    <source>
        <dbReference type="PROSITE" id="PS50112"/>
    </source>
</evidence>
<reference evidence="3 4" key="1">
    <citation type="journal article" date="2012" name="J. Bacteriol.">
        <title>Complete genome sequence of Klebsiella oxytoca KCTC 1686, used in production of 2,3-butanediol.</title>
        <authorList>
            <person name="Shin S.H."/>
            <person name="Kim S."/>
            <person name="Kim J.Y."/>
            <person name="Lee S."/>
            <person name="Um Y."/>
            <person name="Oh M.K."/>
            <person name="Kim Y.R."/>
            <person name="Lee J."/>
            <person name="Yang K.S."/>
        </authorList>
    </citation>
    <scope>NUCLEOTIDE SEQUENCE [LARGE SCALE GENOMIC DNA]</scope>
    <source>
        <strain evidence="4">ATCC 8724 / DSM 4798 / JCM 20051 / NBRC 3318 / NRRL B-199 / KCTC 1686</strain>
    </source>
</reference>
<accession>A0A0H3HE27</accession>
<dbReference type="PROSITE" id="PS50112">
    <property type="entry name" value="PAS"/>
    <property type="match status" value="1"/>
</dbReference>
<dbReference type="NCBIfam" id="TIGR02938">
    <property type="entry name" value="nifL_nitrog"/>
    <property type="match status" value="1"/>
</dbReference>
<dbReference type="InterPro" id="IPR036890">
    <property type="entry name" value="HATPase_C_sf"/>
</dbReference>
<dbReference type="EMBL" id="CP003218">
    <property type="protein sequence ID" value="AEX06714.1"/>
    <property type="molecule type" value="Genomic_DNA"/>
</dbReference>
<gene>
    <name evidence="3" type="ordered locus">KOX_24995</name>
</gene>
<dbReference type="CDD" id="cd00130">
    <property type="entry name" value="PAS"/>
    <property type="match status" value="1"/>
</dbReference>
<proteinExistence type="predicted"/>
<dbReference type="InterPro" id="IPR035965">
    <property type="entry name" value="PAS-like_dom_sf"/>
</dbReference>
<dbReference type="SMART" id="SM00091">
    <property type="entry name" value="PAS"/>
    <property type="match status" value="1"/>
</dbReference>
<evidence type="ECO:0000313" key="4">
    <source>
        <dbReference type="Proteomes" id="UP000007843"/>
    </source>
</evidence>
<dbReference type="InterPro" id="IPR052163">
    <property type="entry name" value="DGC-Regulatory_Protein"/>
</dbReference>
<dbReference type="Gene3D" id="3.30.450.20">
    <property type="entry name" value="PAS domain"/>
    <property type="match status" value="1"/>
</dbReference>
<dbReference type="AlphaFoldDB" id="A0A0H3HE27"/>
<dbReference type="InterPro" id="IPR000700">
    <property type="entry name" value="PAS-assoc_C"/>
</dbReference>
<dbReference type="PROSITE" id="PS50113">
    <property type="entry name" value="PAC"/>
    <property type="match status" value="1"/>
</dbReference>
<dbReference type="SUPFAM" id="SSF55785">
    <property type="entry name" value="PYP-like sensor domain (PAS domain)"/>
    <property type="match status" value="1"/>
</dbReference>
<dbReference type="HOGENOM" id="CLU_499493_0_0_6"/>
<dbReference type="InterPro" id="IPR013767">
    <property type="entry name" value="PAS_fold"/>
</dbReference>
<evidence type="ECO:0000259" key="2">
    <source>
        <dbReference type="PROSITE" id="PS50113"/>
    </source>
</evidence>
<dbReference type="GO" id="GO:0006355">
    <property type="term" value="P:regulation of DNA-templated transcription"/>
    <property type="evidence" value="ECO:0007669"/>
    <property type="project" value="InterPro"/>
</dbReference>
<sequence>MTLNMMLDNAVPEAIAGALTQQHPGLFFTMVEQASVAISLTDARANIIYANPAFCRQSGYSLAQLLNQNPRLLASSQTPREIYQQMWQTLLQRQPWRGQLINQRRDGGLYLVDIDITPVLNPQGELEHYLAMQRDISVSYTLEQRLRNHMTLMEAVLNNIPAAVVVVDEQDRVVMDNLAYKTYCADCGGKELLVELQISPRKMGPGAEQILPVVVRGAVRWLSVTCWALPGVSEEASRYFVDSAPARTLVVIADCTQQRQQQEQGRLDRLKQQMTAGKLLAAIRESLDAALIQLNCPINMLAAARRLNGEGSGNVALDAAWREGEEAMARLQRCRPSLELESSAVWPLQPFFDDLYALYRTRFDDRARLRVDMASPHLVGFGQRTQMLACLSLWLDRTLALAAELPSVPLEIELYAEEDEGWLSLYLNDNVPLLQVRYAHSPDALNSPGKGMELRLIQTLVAYHRGAIELASRPQGGTSLVLRFPLFDTLTGGEQ</sequence>
<dbReference type="InterPro" id="IPR001610">
    <property type="entry name" value="PAC"/>
</dbReference>
<evidence type="ECO:0000313" key="3">
    <source>
        <dbReference type="EMBL" id="AEX06714.1"/>
    </source>
</evidence>
<dbReference type="Pfam" id="PF00989">
    <property type="entry name" value="PAS"/>
    <property type="match status" value="1"/>
</dbReference>
<dbReference type="GO" id="GO:0009399">
    <property type="term" value="P:nitrogen fixation"/>
    <property type="evidence" value="ECO:0007669"/>
    <property type="project" value="InterPro"/>
</dbReference>
<dbReference type="RefSeq" id="WP_014230036.1">
    <property type="nucleotide sequence ID" value="NC_016612.1"/>
</dbReference>
<protein>
    <submittedName>
        <fullName evidence="3">PAS/PAC sensor protein</fullName>
    </submittedName>
</protein>
<feature type="domain" description="PAC" evidence="2">
    <location>
        <begin position="94"/>
        <end position="148"/>
    </location>
</feature>
<organism evidence="3 4">
    <name type="scientific">Klebsiella michiganensis (strain ATCC 8724 / DSM 4798 / JCM 20051 / NBRC 3318 / NRRL B-199 / KCTC 1686 / BUCSAV 143 / CCM 1901)</name>
    <dbReference type="NCBI Taxonomy" id="1006551"/>
    <lineage>
        <taxon>Bacteria</taxon>
        <taxon>Pseudomonadati</taxon>
        <taxon>Pseudomonadota</taxon>
        <taxon>Gammaproteobacteria</taxon>
        <taxon>Enterobacterales</taxon>
        <taxon>Enterobacteriaceae</taxon>
        <taxon>Klebsiella/Raoultella group</taxon>
        <taxon>Klebsiella</taxon>
    </lineage>
</organism>
<dbReference type="InterPro" id="IPR000014">
    <property type="entry name" value="PAS"/>
</dbReference>
<feature type="domain" description="PAS" evidence="1">
    <location>
        <begin position="30"/>
        <end position="69"/>
    </location>
</feature>
<dbReference type="InterPro" id="IPR014285">
    <property type="entry name" value="N_fixation_neg-reg_NifL"/>
</dbReference>
<dbReference type="PATRIC" id="fig|1006551.4.peg.5017"/>
<dbReference type="KEGG" id="kox:KOX_24995"/>
<dbReference type="NCBIfam" id="TIGR00229">
    <property type="entry name" value="sensory_box"/>
    <property type="match status" value="1"/>
</dbReference>
<dbReference type="SMART" id="SM00086">
    <property type="entry name" value="PAC"/>
    <property type="match status" value="1"/>
</dbReference>